<accession>A0AAU9TZF7</accession>
<dbReference type="Proteomes" id="UP001153954">
    <property type="component" value="Unassembled WGS sequence"/>
</dbReference>
<sequence>MFSNQEKPSNVATDSKHDRHANIRKSRVDTQFPINVFSDSESRRIISANFQSQTAKPICSSETVSVIQSLSGTNIFAGRRLASQNRPKPGILSSEYCERTPAIPEAQLQWRTSTNDVPAFWSFFSTSDICDANKLDRRISTKAQHQVRSISRRFFTSQSVQISSEPSSGFHREYFKETRVDSQFRQICAGSDSTPRIPRCYLGHNTQHEVPVGTEVPNAPHGTSTAHYNWQLVPQASTISPGETQLCHISHSSGKVTLPVNAISQPVSSQASSPSTGKNSRQCDYRYEMVDDGCFGFSTDTRKPDNASSDDRCLRYWLGSSDRGNEHLRSVDRSSAIMACQSQRTFCSPRGDSPCTESVDKLSCTFINGQSYCSVVHQQRGRNQIENSSEVDASDIAGHGSPEYALNGSVLSRPLQLRGRRPIQNETLSRMAPATSGNSQNFSDVGNTRGRLICVEKGSCRSQVCDIRHLGPGCSFSQRILPTVEVQPSLGFPPPNLIPRVLSQLNTAKGHYILIAPRWEKVFWMADLQRRSLQKPYRIPDIQQVLLDTVTGVHPPNVQLIHLEAWLILGGQR</sequence>
<dbReference type="EMBL" id="CAKOGL010000010">
    <property type="protein sequence ID" value="CAH2091217.1"/>
    <property type="molecule type" value="Genomic_DNA"/>
</dbReference>
<keyword evidence="3" id="KW-1185">Reference proteome</keyword>
<feature type="region of interest" description="Disordered" evidence="1">
    <location>
        <begin position="1"/>
        <end position="25"/>
    </location>
</feature>
<evidence type="ECO:0000313" key="2">
    <source>
        <dbReference type="EMBL" id="CAH2091217.1"/>
    </source>
</evidence>
<dbReference type="PANTHER" id="PTHR33066:SF2">
    <property type="entry name" value="FILAGGRIN-2-LIKE"/>
    <property type="match status" value="1"/>
</dbReference>
<comment type="caution">
    <text evidence="2">The sequence shown here is derived from an EMBL/GenBank/DDBJ whole genome shotgun (WGS) entry which is preliminary data.</text>
</comment>
<protein>
    <submittedName>
        <fullName evidence="2">Uncharacterized protein</fullName>
    </submittedName>
</protein>
<organism evidence="2 3">
    <name type="scientific">Euphydryas editha</name>
    <name type="common">Edith's checkerspot</name>
    <dbReference type="NCBI Taxonomy" id="104508"/>
    <lineage>
        <taxon>Eukaryota</taxon>
        <taxon>Metazoa</taxon>
        <taxon>Ecdysozoa</taxon>
        <taxon>Arthropoda</taxon>
        <taxon>Hexapoda</taxon>
        <taxon>Insecta</taxon>
        <taxon>Pterygota</taxon>
        <taxon>Neoptera</taxon>
        <taxon>Endopterygota</taxon>
        <taxon>Lepidoptera</taxon>
        <taxon>Glossata</taxon>
        <taxon>Ditrysia</taxon>
        <taxon>Papilionoidea</taxon>
        <taxon>Nymphalidae</taxon>
        <taxon>Nymphalinae</taxon>
        <taxon>Euphydryas</taxon>
    </lineage>
</organism>
<dbReference type="PANTHER" id="PTHR33066">
    <property type="entry name" value="INTEGRASE_SAM-LIKE_N DOMAIN-CONTAINING PROTEIN"/>
    <property type="match status" value="1"/>
</dbReference>
<evidence type="ECO:0000313" key="3">
    <source>
        <dbReference type="Proteomes" id="UP001153954"/>
    </source>
</evidence>
<proteinExistence type="predicted"/>
<evidence type="ECO:0000256" key="1">
    <source>
        <dbReference type="SAM" id="MobiDB-lite"/>
    </source>
</evidence>
<gene>
    <name evidence="2" type="ORF">EEDITHA_LOCUS7100</name>
</gene>
<reference evidence="2" key="1">
    <citation type="submission" date="2022-03" db="EMBL/GenBank/DDBJ databases">
        <authorList>
            <person name="Tunstrom K."/>
        </authorList>
    </citation>
    <scope>NUCLEOTIDE SEQUENCE</scope>
</reference>
<dbReference type="AlphaFoldDB" id="A0AAU9TZF7"/>
<name>A0AAU9TZF7_EUPED</name>
<feature type="compositionally biased region" description="Polar residues" evidence="1">
    <location>
        <begin position="1"/>
        <end position="13"/>
    </location>
</feature>